<comment type="caution">
    <text evidence="1">The sequence shown here is derived from an EMBL/GenBank/DDBJ whole genome shotgun (WGS) entry which is preliminary data.</text>
</comment>
<reference evidence="1 2" key="1">
    <citation type="submission" date="2013-07" db="EMBL/GenBank/DDBJ databases">
        <authorList>
            <person name="Weinstock G."/>
            <person name="Sodergren E."/>
            <person name="Wylie T."/>
            <person name="Fulton L."/>
            <person name="Fulton R."/>
            <person name="Fronick C."/>
            <person name="O'Laughlin M."/>
            <person name="Godfrey J."/>
            <person name="Miner T."/>
            <person name="Herter B."/>
            <person name="Appelbaum E."/>
            <person name="Cordes M."/>
            <person name="Lek S."/>
            <person name="Wollam A."/>
            <person name="Pepin K.H."/>
            <person name="Palsikar V.B."/>
            <person name="Mitreva M."/>
            <person name="Wilson R.K."/>
        </authorList>
    </citation>
    <scope>NUCLEOTIDE SEQUENCE [LARGE SCALE GENOMIC DNA]</scope>
    <source>
        <strain evidence="1 2">ATCC 14940</strain>
    </source>
</reference>
<evidence type="ECO:0000313" key="2">
    <source>
        <dbReference type="Proteomes" id="UP000016491"/>
    </source>
</evidence>
<dbReference type="AlphaFoldDB" id="A0ABC9TSP2"/>
<evidence type="ECO:0000313" key="1">
    <source>
        <dbReference type="EMBL" id="ERI74295.1"/>
    </source>
</evidence>
<accession>A0ABC9TSP2</accession>
<dbReference type="EMBL" id="AWSU01000338">
    <property type="protein sequence ID" value="ERI74295.1"/>
    <property type="molecule type" value="Genomic_DNA"/>
</dbReference>
<name>A0ABC9TSP2_CLOSY</name>
<protein>
    <submittedName>
        <fullName evidence="1">Uncharacterized protein</fullName>
    </submittedName>
</protein>
<sequence>MLLFIQFIYRKIREYHIEAYQTEWYTVDNEKQWGKGEES</sequence>
<proteinExistence type="predicted"/>
<organism evidence="1 2">
    <name type="scientific">[Clostridium] symbiosum ATCC 14940</name>
    <dbReference type="NCBI Taxonomy" id="411472"/>
    <lineage>
        <taxon>Bacteria</taxon>
        <taxon>Bacillati</taxon>
        <taxon>Bacillota</taxon>
        <taxon>Clostridia</taxon>
        <taxon>Lachnospirales</taxon>
        <taxon>Lachnospiraceae</taxon>
        <taxon>Otoolea</taxon>
    </lineage>
</organism>
<gene>
    <name evidence="1" type="ORF">CLOSYM_04149</name>
</gene>
<dbReference type="Proteomes" id="UP000016491">
    <property type="component" value="Unassembled WGS sequence"/>
</dbReference>